<feature type="region of interest" description="Disordered" evidence="1">
    <location>
        <begin position="1"/>
        <end position="78"/>
    </location>
</feature>
<dbReference type="EMBL" id="WVTA01000006">
    <property type="protein sequence ID" value="KAK3209330.1"/>
    <property type="molecule type" value="Genomic_DNA"/>
</dbReference>
<sequence>NNTQEPYHDSPSSSRSSTPASSNRIPQPKPLPSLPAEAPIEPPVPYRDEPSPSSPTFAPVIASPTPQRHRSSTTTSTRRLQHAEIQLFYTPYSDVPPAANDEDVPLAHLYPYPTEAPPSYQVAVRESYRETLVQHIPNSAVYTAHDEEAGIEEAQADDVRFTVEKFVAAIIVSMVLLIIASFLALIAISGFNWKI</sequence>
<keyword evidence="4" id="KW-1185">Reference proteome</keyword>
<reference evidence="3 4" key="1">
    <citation type="submission" date="2021-02" db="EMBL/GenBank/DDBJ databases">
        <title>Genome assembly of Pseudopithomyces chartarum.</title>
        <authorList>
            <person name="Jauregui R."/>
            <person name="Singh J."/>
            <person name="Voisey C."/>
        </authorList>
    </citation>
    <scope>NUCLEOTIDE SEQUENCE [LARGE SCALE GENOMIC DNA]</scope>
    <source>
        <strain evidence="3 4">AGR01</strain>
    </source>
</reference>
<organism evidence="3 4">
    <name type="scientific">Pseudopithomyces chartarum</name>
    <dbReference type="NCBI Taxonomy" id="1892770"/>
    <lineage>
        <taxon>Eukaryota</taxon>
        <taxon>Fungi</taxon>
        <taxon>Dikarya</taxon>
        <taxon>Ascomycota</taxon>
        <taxon>Pezizomycotina</taxon>
        <taxon>Dothideomycetes</taxon>
        <taxon>Pleosporomycetidae</taxon>
        <taxon>Pleosporales</taxon>
        <taxon>Massarineae</taxon>
        <taxon>Didymosphaeriaceae</taxon>
        <taxon>Pseudopithomyces</taxon>
    </lineage>
</organism>
<proteinExistence type="predicted"/>
<feature type="non-terminal residue" evidence="3">
    <location>
        <position position="1"/>
    </location>
</feature>
<dbReference type="AlphaFoldDB" id="A0AAN6RHW2"/>
<gene>
    <name evidence="3" type="ORF">GRF29_69g1450678</name>
</gene>
<feature type="transmembrane region" description="Helical" evidence="2">
    <location>
        <begin position="166"/>
        <end position="191"/>
    </location>
</feature>
<dbReference type="Proteomes" id="UP001280581">
    <property type="component" value="Unassembled WGS sequence"/>
</dbReference>
<accession>A0AAN6RHW2</accession>
<evidence type="ECO:0000313" key="4">
    <source>
        <dbReference type="Proteomes" id="UP001280581"/>
    </source>
</evidence>
<protein>
    <submittedName>
        <fullName evidence="3">Uncharacterized protein</fullName>
    </submittedName>
</protein>
<name>A0AAN6RHW2_9PLEO</name>
<comment type="caution">
    <text evidence="3">The sequence shown here is derived from an EMBL/GenBank/DDBJ whole genome shotgun (WGS) entry which is preliminary data.</text>
</comment>
<keyword evidence="2" id="KW-0812">Transmembrane</keyword>
<evidence type="ECO:0000313" key="3">
    <source>
        <dbReference type="EMBL" id="KAK3209330.1"/>
    </source>
</evidence>
<feature type="compositionally biased region" description="Low complexity" evidence="1">
    <location>
        <begin position="10"/>
        <end position="22"/>
    </location>
</feature>
<keyword evidence="2" id="KW-0472">Membrane</keyword>
<evidence type="ECO:0000256" key="2">
    <source>
        <dbReference type="SAM" id="Phobius"/>
    </source>
</evidence>
<keyword evidence="2" id="KW-1133">Transmembrane helix</keyword>
<evidence type="ECO:0000256" key="1">
    <source>
        <dbReference type="SAM" id="MobiDB-lite"/>
    </source>
</evidence>